<dbReference type="RefSeq" id="WP_189330795.1">
    <property type="nucleotide sequence ID" value="NZ_AP023356.1"/>
</dbReference>
<accession>A0ABN6C5R0</accession>
<organism evidence="1 2">
    <name type="scientific">Actinoplanes ianthinogenes</name>
    <dbReference type="NCBI Taxonomy" id="122358"/>
    <lineage>
        <taxon>Bacteria</taxon>
        <taxon>Bacillati</taxon>
        <taxon>Actinomycetota</taxon>
        <taxon>Actinomycetes</taxon>
        <taxon>Micromonosporales</taxon>
        <taxon>Micromonosporaceae</taxon>
        <taxon>Actinoplanes</taxon>
    </lineage>
</organism>
<evidence type="ECO:0008006" key="3">
    <source>
        <dbReference type="Google" id="ProtNLM"/>
    </source>
</evidence>
<dbReference type="Proteomes" id="UP000676967">
    <property type="component" value="Chromosome"/>
</dbReference>
<gene>
    <name evidence="1" type="ORF">Aiant_05750</name>
</gene>
<reference evidence="1 2" key="1">
    <citation type="submission" date="2020-08" db="EMBL/GenBank/DDBJ databases">
        <title>Whole genome shotgun sequence of Actinoplanes ianthinogenes NBRC 13996.</title>
        <authorList>
            <person name="Komaki H."/>
            <person name="Tamura T."/>
        </authorList>
    </citation>
    <scope>NUCLEOTIDE SEQUENCE [LARGE SCALE GENOMIC DNA]</scope>
    <source>
        <strain evidence="1 2">NBRC 13996</strain>
    </source>
</reference>
<protein>
    <recommendedName>
        <fullName evidence="3">Alpha/beta hydrolase</fullName>
    </recommendedName>
</protein>
<dbReference type="InterPro" id="IPR029058">
    <property type="entry name" value="AB_hydrolase_fold"/>
</dbReference>
<dbReference type="Gene3D" id="3.40.50.1820">
    <property type="entry name" value="alpha/beta hydrolase"/>
    <property type="match status" value="1"/>
</dbReference>
<evidence type="ECO:0000313" key="1">
    <source>
        <dbReference type="EMBL" id="BCJ39918.1"/>
    </source>
</evidence>
<sequence length="193" mass="20476">MDPVAILIPGLAYSAERPLLHFAGAVFASRGWQIRPVSWSEPPPRRAGRYFAEWFTEQRSFVRTQLTPILDSVTASRVALAGKSMGAFAAALAAERELPAVWLTPVLNDSPLVDDLRAATAPFLLVGSDADPAWDAAAARGFGQPVCEVLGADHSLEFAGDPVRSVAALRTVTVAIDAFVRDLPGIGQGVARG</sequence>
<proteinExistence type="predicted"/>
<dbReference type="EMBL" id="AP023356">
    <property type="protein sequence ID" value="BCJ39918.1"/>
    <property type="molecule type" value="Genomic_DNA"/>
</dbReference>
<evidence type="ECO:0000313" key="2">
    <source>
        <dbReference type="Proteomes" id="UP000676967"/>
    </source>
</evidence>
<keyword evidence="2" id="KW-1185">Reference proteome</keyword>
<dbReference type="SUPFAM" id="SSF53474">
    <property type="entry name" value="alpha/beta-Hydrolases"/>
    <property type="match status" value="1"/>
</dbReference>
<name>A0ABN6C5R0_9ACTN</name>